<keyword evidence="2" id="KW-1185">Reference proteome</keyword>
<dbReference type="AlphaFoldDB" id="A0A7J7U523"/>
<name>A0A7J7U523_MYOMY</name>
<proteinExistence type="predicted"/>
<comment type="caution">
    <text evidence="1">The sequence shown here is derived from an EMBL/GenBank/DDBJ whole genome shotgun (WGS) entry which is preliminary data.</text>
</comment>
<organism evidence="1 2">
    <name type="scientific">Myotis myotis</name>
    <name type="common">Greater mouse-eared bat</name>
    <name type="synonym">Vespertilio myotis</name>
    <dbReference type="NCBI Taxonomy" id="51298"/>
    <lineage>
        <taxon>Eukaryota</taxon>
        <taxon>Metazoa</taxon>
        <taxon>Chordata</taxon>
        <taxon>Craniata</taxon>
        <taxon>Vertebrata</taxon>
        <taxon>Euteleostomi</taxon>
        <taxon>Mammalia</taxon>
        <taxon>Eutheria</taxon>
        <taxon>Laurasiatheria</taxon>
        <taxon>Chiroptera</taxon>
        <taxon>Yangochiroptera</taxon>
        <taxon>Vespertilionidae</taxon>
        <taxon>Myotis</taxon>
    </lineage>
</organism>
<dbReference type="Proteomes" id="UP000527355">
    <property type="component" value="Unassembled WGS sequence"/>
</dbReference>
<sequence>MKLSLFLHRKGQVGQWPGVAFYAPLSPPSEGGACPCLHVSATSDLQWGAETYAWLYSPYGGPTTSLQSMLFTVVGPVPTSPSSSSIRLLRASSRRLLRAQQAWTSVKIPTSAKLASFRCFLGSLGNERKGMPEGPRNQSTSVSLDVTGCAVLVCREPGDRLASQEKGHPALHGILA</sequence>
<evidence type="ECO:0000313" key="2">
    <source>
        <dbReference type="Proteomes" id="UP000527355"/>
    </source>
</evidence>
<dbReference type="EMBL" id="JABWUV010000014">
    <property type="protein sequence ID" value="KAF6308037.1"/>
    <property type="molecule type" value="Genomic_DNA"/>
</dbReference>
<accession>A0A7J7U523</accession>
<protein>
    <submittedName>
        <fullName evidence="1">Uncharacterized protein</fullName>
    </submittedName>
</protein>
<evidence type="ECO:0000313" key="1">
    <source>
        <dbReference type="EMBL" id="KAF6308037.1"/>
    </source>
</evidence>
<reference evidence="1 2" key="1">
    <citation type="journal article" date="2020" name="Nature">
        <title>Six reference-quality genomes reveal evolution of bat adaptations.</title>
        <authorList>
            <person name="Jebb D."/>
            <person name="Huang Z."/>
            <person name="Pippel M."/>
            <person name="Hughes G.M."/>
            <person name="Lavrichenko K."/>
            <person name="Devanna P."/>
            <person name="Winkler S."/>
            <person name="Jermiin L.S."/>
            <person name="Skirmuntt E.C."/>
            <person name="Katzourakis A."/>
            <person name="Burkitt-Gray L."/>
            <person name="Ray D.A."/>
            <person name="Sullivan K.A.M."/>
            <person name="Roscito J.G."/>
            <person name="Kirilenko B.M."/>
            <person name="Davalos L.M."/>
            <person name="Corthals A.P."/>
            <person name="Power M.L."/>
            <person name="Jones G."/>
            <person name="Ransome R.D."/>
            <person name="Dechmann D.K.N."/>
            <person name="Locatelli A.G."/>
            <person name="Puechmaille S.J."/>
            <person name="Fedrigo O."/>
            <person name="Jarvis E.D."/>
            <person name="Hiller M."/>
            <person name="Vernes S.C."/>
            <person name="Myers E.W."/>
            <person name="Teeling E.C."/>
        </authorList>
    </citation>
    <scope>NUCLEOTIDE SEQUENCE [LARGE SCALE GENOMIC DNA]</scope>
    <source>
        <strain evidence="1">MMyoMyo1</strain>
        <tissue evidence="1">Flight muscle</tissue>
    </source>
</reference>
<gene>
    <name evidence="1" type="ORF">mMyoMyo1_008830</name>
</gene>